<dbReference type="EMBL" id="MK514282">
    <property type="protein sequence ID" value="QBP07635.1"/>
    <property type="molecule type" value="Genomic_DNA"/>
</dbReference>
<dbReference type="Proteomes" id="UP000295398">
    <property type="component" value="Segment"/>
</dbReference>
<evidence type="ECO:0000313" key="1">
    <source>
        <dbReference type="EMBL" id="QBP07635.1"/>
    </source>
</evidence>
<gene>
    <name evidence="1" type="ORF">DERBICUS_209</name>
</gene>
<accession>A0A482IDU8</accession>
<organism evidence="1 2">
    <name type="scientific">Erwinia phage Derbicus</name>
    <dbReference type="NCBI Taxonomy" id="2530027"/>
    <lineage>
        <taxon>Viruses</taxon>
        <taxon>Duplodnaviria</taxon>
        <taxon>Heunggongvirae</taxon>
        <taxon>Uroviricota</taxon>
        <taxon>Caudoviricetes</taxon>
        <taxon>Chimalliviridae</taxon>
        <taxon>Derbicusvirus</taxon>
        <taxon>Derbicusvirus derbicus</taxon>
    </lineage>
</organism>
<keyword evidence="2" id="KW-1185">Reference proteome</keyword>
<proteinExistence type="predicted"/>
<reference evidence="1 2" key="1">
    <citation type="submission" date="2019-02" db="EMBL/GenBank/DDBJ databases">
        <authorList>
            <person name="Webb C.J."/>
            <person name="Sharma R."/>
            <person name="Berg J.A."/>
            <person name="Payne A.M."/>
            <person name="Fajardo C.P."/>
            <person name="Breakwell D.P."/>
            <person name="Hope S."/>
            <person name="Grose J.H."/>
        </authorList>
    </citation>
    <scope>NUCLEOTIDE SEQUENCE [LARGE SCALE GENOMIC DNA]</scope>
</reference>
<evidence type="ECO:0000313" key="2">
    <source>
        <dbReference type="Proteomes" id="UP000295398"/>
    </source>
</evidence>
<protein>
    <submittedName>
        <fullName evidence="1">Uncharacterized protein</fullName>
    </submittedName>
</protein>
<sequence length="166" mass="19026">MSYERLTSITSEDMMNKFDFTEDHRLVLNGMTSEPVSEEIVAMCERIRQFAKDREFKIILTTNPLAPLPKEVDDQILMPMYEPLPLREADFILTMGNLTNDIDGHYGLTCVKSRVPSTEKWEVRADGREVLTGRDLVLSYIPGENEDPRTFVTYWGAGDNAEQTED</sequence>
<name>A0A482IDU8_9CAUD</name>